<dbReference type="Gene3D" id="3.30.710.10">
    <property type="entry name" value="Potassium Channel Kv1.1, Chain A"/>
    <property type="match status" value="1"/>
</dbReference>
<dbReference type="InterPro" id="IPR013087">
    <property type="entry name" value="Znf_C2H2_type"/>
</dbReference>
<dbReference type="SMART" id="SM00355">
    <property type="entry name" value="ZnF_C2H2"/>
    <property type="match status" value="2"/>
</dbReference>
<dbReference type="InterPro" id="IPR036236">
    <property type="entry name" value="Znf_C2H2_sf"/>
</dbReference>
<evidence type="ECO:0000259" key="4">
    <source>
        <dbReference type="PROSITE" id="PS50097"/>
    </source>
</evidence>
<feature type="domain" description="BTB" evidence="4">
    <location>
        <begin position="59"/>
        <end position="125"/>
    </location>
</feature>
<dbReference type="InterPro" id="IPR051095">
    <property type="entry name" value="Dros_DevTransReg"/>
</dbReference>
<evidence type="ECO:0000259" key="5">
    <source>
        <dbReference type="PROSITE" id="PS50157"/>
    </source>
</evidence>
<dbReference type="GO" id="GO:0003006">
    <property type="term" value="P:developmental process involved in reproduction"/>
    <property type="evidence" value="ECO:0007669"/>
    <property type="project" value="UniProtKB-ARBA"/>
</dbReference>
<accession>A0AAV2PT42</accession>
<feature type="domain" description="C2H2-type" evidence="5">
    <location>
        <begin position="527"/>
        <end position="555"/>
    </location>
</feature>
<gene>
    <name evidence="6" type="ORF">MNOR_LOCUS2968</name>
</gene>
<feature type="compositionally biased region" description="Basic and acidic residues" evidence="3">
    <location>
        <begin position="161"/>
        <end position="171"/>
    </location>
</feature>
<keyword evidence="1" id="KW-0539">Nucleus</keyword>
<feature type="region of interest" description="Disordered" evidence="3">
    <location>
        <begin position="1"/>
        <end position="23"/>
    </location>
</feature>
<feature type="region of interest" description="Disordered" evidence="3">
    <location>
        <begin position="148"/>
        <end position="474"/>
    </location>
</feature>
<dbReference type="InterPro" id="IPR000210">
    <property type="entry name" value="BTB/POZ_dom"/>
</dbReference>
<proteinExistence type="predicted"/>
<comment type="caution">
    <text evidence="6">The sequence shown here is derived from an EMBL/GenBank/DDBJ whole genome shotgun (WGS) entry which is preliminary data.</text>
</comment>
<dbReference type="GO" id="GO:0005634">
    <property type="term" value="C:nucleus"/>
    <property type="evidence" value="ECO:0007669"/>
    <property type="project" value="TreeGrafter"/>
</dbReference>
<evidence type="ECO:0000256" key="1">
    <source>
        <dbReference type="ARBA" id="ARBA00023242"/>
    </source>
</evidence>
<evidence type="ECO:0000313" key="7">
    <source>
        <dbReference type="Proteomes" id="UP001497623"/>
    </source>
</evidence>
<dbReference type="PROSITE" id="PS50157">
    <property type="entry name" value="ZINC_FINGER_C2H2_2"/>
    <property type="match status" value="1"/>
</dbReference>
<dbReference type="EMBL" id="CAXKWB010000967">
    <property type="protein sequence ID" value="CAL4062953.1"/>
    <property type="molecule type" value="Genomic_DNA"/>
</dbReference>
<feature type="compositionally biased region" description="Polar residues" evidence="3">
    <location>
        <begin position="297"/>
        <end position="310"/>
    </location>
</feature>
<dbReference type="SUPFAM" id="SSF54695">
    <property type="entry name" value="POZ domain"/>
    <property type="match status" value="1"/>
</dbReference>
<sequence>MSRLNGLSGSAGMTSSSTGNNSSGVGIGGSQQHYCLRWNNHQHNLLGVLETVLTSQQYADVSLFCEGHVIRVHKLVLLASSSHFERILQASPESQQPVIILDGTRYADLRALVDYMYRGEVNIEQDQLSSLLKTAETLKIKGLADVANKEEDDGGGGGNKDNNRDRDRDESGGSNSPPPNKRPKASPVDPILIGRDSRGTDSSKEVRAELRDISPRDLPHFNIGVGGYPSSRLGPSPTPPPLPTSASLTPARSLLYPSALMSRPSSKSPGPALPAPHFFHSNLVRPRSPHPQYDPTAGTSLIPRSSQQSPLPDPKMVSQLGVPPFGLPFSLPLALHDSKKMLDRGPHKLPPPPHYDLDDKDRPPPQWPPRGASDLDLERERDREKGREREREREREIDQELERQRERETERVRLLELEREREKRQESDVQDQNSSTDPDRRHDDNDKSISPQDKDSLSPIEDSYSIGVKTELMPMGTEGEVADEDLENSEDKNGGNFEITRSLSTSSSGNASSGRATVRDAKGAELVKCPYCPRSYRHQNNLRTHIRCFHKGVRIPCPICHRGFTRWFTVRCHIAREHQNVDFSRPEALPAQLRRALYPPYPE</sequence>
<protein>
    <submittedName>
        <fullName evidence="6">Uncharacterized protein</fullName>
    </submittedName>
</protein>
<dbReference type="SUPFAM" id="SSF57667">
    <property type="entry name" value="beta-beta-alpha zinc fingers"/>
    <property type="match status" value="1"/>
</dbReference>
<dbReference type="Gene3D" id="3.30.160.60">
    <property type="entry name" value="Classic Zinc Finger"/>
    <property type="match status" value="1"/>
</dbReference>
<keyword evidence="2" id="KW-0862">Zinc</keyword>
<feature type="compositionally biased region" description="Low complexity" evidence="3">
    <location>
        <begin position="500"/>
        <end position="516"/>
    </location>
</feature>
<feature type="compositionally biased region" description="Basic and acidic residues" evidence="3">
    <location>
        <begin position="376"/>
        <end position="427"/>
    </location>
</feature>
<dbReference type="InterPro" id="IPR011333">
    <property type="entry name" value="SKP1/BTB/POZ_sf"/>
</dbReference>
<feature type="compositionally biased region" description="Basic and acidic residues" evidence="3">
    <location>
        <begin position="195"/>
        <end position="219"/>
    </location>
</feature>
<dbReference type="GO" id="GO:0006357">
    <property type="term" value="P:regulation of transcription by RNA polymerase II"/>
    <property type="evidence" value="ECO:0007669"/>
    <property type="project" value="TreeGrafter"/>
</dbReference>
<feature type="compositionally biased region" description="Basic and acidic residues" evidence="3">
    <location>
        <begin position="336"/>
        <end position="346"/>
    </location>
</feature>
<reference evidence="6 7" key="1">
    <citation type="submission" date="2024-05" db="EMBL/GenBank/DDBJ databases">
        <authorList>
            <person name="Wallberg A."/>
        </authorList>
    </citation>
    <scope>NUCLEOTIDE SEQUENCE [LARGE SCALE GENOMIC DNA]</scope>
</reference>
<feature type="region of interest" description="Disordered" evidence="3">
    <location>
        <begin position="486"/>
        <end position="518"/>
    </location>
</feature>
<dbReference type="SMART" id="SM00225">
    <property type="entry name" value="BTB"/>
    <property type="match status" value="1"/>
</dbReference>
<dbReference type="CDD" id="cd18315">
    <property type="entry name" value="BTB_POZ_BAB-like"/>
    <property type="match status" value="1"/>
</dbReference>
<keyword evidence="2" id="KW-0479">Metal-binding</keyword>
<evidence type="ECO:0000313" key="6">
    <source>
        <dbReference type="EMBL" id="CAL4062953.1"/>
    </source>
</evidence>
<evidence type="ECO:0000256" key="3">
    <source>
        <dbReference type="SAM" id="MobiDB-lite"/>
    </source>
</evidence>
<dbReference type="GO" id="GO:0048513">
    <property type="term" value="P:animal organ development"/>
    <property type="evidence" value="ECO:0007669"/>
    <property type="project" value="UniProtKB-ARBA"/>
</dbReference>
<name>A0AAV2PT42_MEGNR</name>
<dbReference type="PROSITE" id="PS00028">
    <property type="entry name" value="ZINC_FINGER_C2H2_1"/>
    <property type="match status" value="2"/>
</dbReference>
<dbReference type="PANTHER" id="PTHR23110:SF109">
    <property type="entry name" value="FI07618P-RELATED"/>
    <property type="match status" value="1"/>
</dbReference>
<dbReference type="Pfam" id="PF00651">
    <property type="entry name" value="BTB"/>
    <property type="match status" value="1"/>
</dbReference>
<dbReference type="GO" id="GO:0008270">
    <property type="term" value="F:zinc ion binding"/>
    <property type="evidence" value="ECO:0007669"/>
    <property type="project" value="UniProtKB-KW"/>
</dbReference>
<dbReference type="PROSITE" id="PS50097">
    <property type="entry name" value="BTB"/>
    <property type="match status" value="1"/>
</dbReference>
<keyword evidence="7" id="KW-1185">Reference proteome</keyword>
<dbReference type="Proteomes" id="UP001497623">
    <property type="component" value="Unassembled WGS sequence"/>
</dbReference>
<feature type="compositionally biased region" description="Basic and acidic residues" evidence="3">
    <location>
        <begin position="437"/>
        <end position="456"/>
    </location>
</feature>
<organism evidence="6 7">
    <name type="scientific">Meganyctiphanes norvegica</name>
    <name type="common">Northern krill</name>
    <name type="synonym">Thysanopoda norvegica</name>
    <dbReference type="NCBI Taxonomy" id="48144"/>
    <lineage>
        <taxon>Eukaryota</taxon>
        <taxon>Metazoa</taxon>
        <taxon>Ecdysozoa</taxon>
        <taxon>Arthropoda</taxon>
        <taxon>Crustacea</taxon>
        <taxon>Multicrustacea</taxon>
        <taxon>Malacostraca</taxon>
        <taxon>Eumalacostraca</taxon>
        <taxon>Eucarida</taxon>
        <taxon>Euphausiacea</taxon>
        <taxon>Euphausiidae</taxon>
        <taxon>Meganyctiphanes</taxon>
    </lineage>
</organism>
<dbReference type="AlphaFoldDB" id="A0AAV2PT42"/>
<dbReference type="GO" id="GO:0048666">
    <property type="term" value="P:neuron development"/>
    <property type="evidence" value="ECO:0007669"/>
    <property type="project" value="UniProtKB-ARBA"/>
</dbReference>
<keyword evidence="2" id="KW-0863">Zinc-finger</keyword>
<evidence type="ECO:0000256" key="2">
    <source>
        <dbReference type="PROSITE-ProRule" id="PRU00042"/>
    </source>
</evidence>
<dbReference type="PANTHER" id="PTHR23110">
    <property type="entry name" value="BTB DOMAIN TRANSCRIPTION FACTOR"/>
    <property type="match status" value="1"/>
</dbReference>